<evidence type="ECO:0000313" key="3">
    <source>
        <dbReference type="Proteomes" id="UP000054279"/>
    </source>
</evidence>
<feature type="region of interest" description="Disordered" evidence="1">
    <location>
        <begin position="73"/>
        <end position="124"/>
    </location>
</feature>
<sequence length="266" mass="30430">MNIYFYSPPVEPISNGDNWLRLETFKYHPSFPNNTDFPIPPWSEVTIAMKTIWQPVVDGYWEKKEEVAKAARKERLKQKRREEEAAKKLALKRMNEEQEQNRKQKEERRKRKQAMEDVGDVTRKKKKAMAATLKLVLTVQDFSEEEATKVFGGDHLGPMDPVEKSGDVGDDEEEEDTSCEEDESETVVKGMTVPEVTLSQGDEEAMEQVLDPQAAESIPCKVVESEMLGMTSETLSEEEEEEEEEDGVPQEGDHYLPTKGKKKSVK</sequence>
<reference evidence="2 3" key="1">
    <citation type="submission" date="2014-06" db="EMBL/GenBank/DDBJ databases">
        <title>Evolutionary Origins and Diversification of the Mycorrhizal Mutualists.</title>
        <authorList>
            <consortium name="DOE Joint Genome Institute"/>
            <consortium name="Mycorrhizal Genomics Consortium"/>
            <person name="Kohler A."/>
            <person name="Kuo A."/>
            <person name="Nagy L.G."/>
            <person name="Floudas D."/>
            <person name="Copeland A."/>
            <person name="Barry K.W."/>
            <person name="Cichocki N."/>
            <person name="Veneault-Fourrey C."/>
            <person name="LaButti K."/>
            <person name="Lindquist E.A."/>
            <person name="Lipzen A."/>
            <person name="Lundell T."/>
            <person name="Morin E."/>
            <person name="Murat C."/>
            <person name="Riley R."/>
            <person name="Ohm R."/>
            <person name="Sun H."/>
            <person name="Tunlid A."/>
            <person name="Henrissat B."/>
            <person name="Grigoriev I.V."/>
            <person name="Hibbett D.S."/>
            <person name="Martin F."/>
        </authorList>
    </citation>
    <scope>NUCLEOTIDE SEQUENCE [LARGE SCALE GENOMIC DNA]</scope>
    <source>
        <strain evidence="2 3">SS14</strain>
    </source>
</reference>
<feature type="region of interest" description="Disordered" evidence="1">
    <location>
        <begin position="229"/>
        <end position="266"/>
    </location>
</feature>
<protein>
    <submittedName>
        <fullName evidence="2">Uncharacterized protein</fullName>
    </submittedName>
</protein>
<keyword evidence="3" id="KW-1185">Reference proteome</keyword>
<name>A0A0C9VLL3_SPHS4</name>
<evidence type="ECO:0000313" key="2">
    <source>
        <dbReference type="EMBL" id="KIJ42652.1"/>
    </source>
</evidence>
<organism evidence="2 3">
    <name type="scientific">Sphaerobolus stellatus (strain SS14)</name>
    <dbReference type="NCBI Taxonomy" id="990650"/>
    <lineage>
        <taxon>Eukaryota</taxon>
        <taxon>Fungi</taxon>
        <taxon>Dikarya</taxon>
        <taxon>Basidiomycota</taxon>
        <taxon>Agaricomycotina</taxon>
        <taxon>Agaricomycetes</taxon>
        <taxon>Phallomycetidae</taxon>
        <taxon>Geastrales</taxon>
        <taxon>Sphaerobolaceae</taxon>
        <taxon>Sphaerobolus</taxon>
    </lineage>
</organism>
<feature type="compositionally biased region" description="Basic and acidic residues" evidence="1">
    <location>
        <begin position="80"/>
        <end position="107"/>
    </location>
</feature>
<dbReference type="Proteomes" id="UP000054279">
    <property type="component" value="Unassembled WGS sequence"/>
</dbReference>
<feature type="compositionally biased region" description="Acidic residues" evidence="1">
    <location>
        <begin position="235"/>
        <end position="248"/>
    </location>
</feature>
<gene>
    <name evidence="2" type="ORF">M422DRAFT_254095</name>
</gene>
<evidence type="ECO:0000256" key="1">
    <source>
        <dbReference type="SAM" id="MobiDB-lite"/>
    </source>
</evidence>
<proteinExistence type="predicted"/>
<feature type="region of interest" description="Disordered" evidence="1">
    <location>
        <begin position="151"/>
        <end position="217"/>
    </location>
</feature>
<dbReference type="HOGENOM" id="CLU_054093_0_0_1"/>
<dbReference type="EMBL" id="KN837128">
    <property type="protein sequence ID" value="KIJ42652.1"/>
    <property type="molecule type" value="Genomic_DNA"/>
</dbReference>
<dbReference type="AlphaFoldDB" id="A0A0C9VLL3"/>
<accession>A0A0C9VLL3</accession>
<feature type="compositionally biased region" description="Acidic residues" evidence="1">
    <location>
        <begin position="168"/>
        <end position="185"/>
    </location>
</feature>